<keyword evidence="4" id="KW-0804">Transcription</keyword>
<dbReference type="InterPro" id="IPR001471">
    <property type="entry name" value="AP2/ERF_dom"/>
</dbReference>
<dbReference type="PROSITE" id="PS51032">
    <property type="entry name" value="AP2_ERF"/>
    <property type="match status" value="1"/>
</dbReference>
<evidence type="ECO:0000256" key="1">
    <source>
        <dbReference type="ARBA" id="ARBA00004123"/>
    </source>
</evidence>
<dbReference type="PRINTS" id="PR00367">
    <property type="entry name" value="ETHRSPELEMNT"/>
</dbReference>
<dbReference type="PANTHER" id="PTHR31190">
    <property type="entry name" value="DNA-BINDING DOMAIN"/>
    <property type="match status" value="1"/>
</dbReference>
<dbReference type="GO" id="GO:0003700">
    <property type="term" value="F:DNA-binding transcription factor activity"/>
    <property type="evidence" value="ECO:0007669"/>
    <property type="project" value="InterPro"/>
</dbReference>
<dbReference type="GO" id="GO:0005634">
    <property type="term" value="C:nucleus"/>
    <property type="evidence" value="ECO:0007669"/>
    <property type="project" value="UniProtKB-SubCell"/>
</dbReference>
<dbReference type="EMBL" id="JALJOR010000008">
    <property type="protein sequence ID" value="KAK9812917.1"/>
    <property type="molecule type" value="Genomic_DNA"/>
</dbReference>
<feature type="compositionally biased region" description="Polar residues" evidence="6">
    <location>
        <begin position="190"/>
        <end position="204"/>
    </location>
</feature>
<dbReference type="GO" id="GO:0009873">
    <property type="term" value="P:ethylene-activated signaling pathway"/>
    <property type="evidence" value="ECO:0007669"/>
    <property type="project" value="InterPro"/>
</dbReference>
<evidence type="ECO:0000259" key="7">
    <source>
        <dbReference type="PROSITE" id="PS51032"/>
    </source>
</evidence>
<dbReference type="FunFam" id="3.30.730.10:FF:000001">
    <property type="entry name" value="Ethylene-responsive transcription factor 2"/>
    <property type="match status" value="1"/>
</dbReference>
<comment type="caution">
    <text evidence="8">The sequence shown here is derived from an EMBL/GenBank/DDBJ whole genome shotgun (WGS) entry which is preliminary data.</text>
</comment>
<gene>
    <name evidence="8" type="ORF">WJX72_005765</name>
</gene>
<evidence type="ECO:0000256" key="2">
    <source>
        <dbReference type="ARBA" id="ARBA00023015"/>
    </source>
</evidence>
<feature type="region of interest" description="Disordered" evidence="6">
    <location>
        <begin position="52"/>
        <end position="97"/>
    </location>
</feature>
<dbReference type="AlphaFoldDB" id="A0AAW1PWX3"/>
<evidence type="ECO:0000313" key="8">
    <source>
        <dbReference type="EMBL" id="KAK9812917.1"/>
    </source>
</evidence>
<evidence type="ECO:0000256" key="6">
    <source>
        <dbReference type="SAM" id="MobiDB-lite"/>
    </source>
</evidence>
<dbReference type="InterPro" id="IPR016177">
    <property type="entry name" value="DNA-bd_dom_sf"/>
</dbReference>
<feature type="compositionally biased region" description="Basic residues" evidence="6">
    <location>
        <begin position="486"/>
        <end position="501"/>
    </location>
</feature>
<feature type="domain" description="AP2/ERF" evidence="7">
    <location>
        <begin position="230"/>
        <end position="287"/>
    </location>
</feature>
<dbReference type="CDD" id="cd00018">
    <property type="entry name" value="AP2"/>
    <property type="match status" value="1"/>
</dbReference>
<keyword evidence="5" id="KW-0539">Nucleus</keyword>
<evidence type="ECO:0000256" key="4">
    <source>
        <dbReference type="ARBA" id="ARBA00023163"/>
    </source>
</evidence>
<organism evidence="8 9">
    <name type="scientific">[Myrmecia] bisecta</name>
    <dbReference type="NCBI Taxonomy" id="41462"/>
    <lineage>
        <taxon>Eukaryota</taxon>
        <taxon>Viridiplantae</taxon>
        <taxon>Chlorophyta</taxon>
        <taxon>core chlorophytes</taxon>
        <taxon>Trebouxiophyceae</taxon>
        <taxon>Trebouxiales</taxon>
        <taxon>Trebouxiaceae</taxon>
        <taxon>Myrmecia</taxon>
    </lineage>
</organism>
<dbReference type="Pfam" id="PF00847">
    <property type="entry name" value="AP2"/>
    <property type="match status" value="1"/>
</dbReference>
<feature type="region of interest" description="Disordered" evidence="6">
    <location>
        <begin position="481"/>
        <end position="501"/>
    </location>
</feature>
<evidence type="ECO:0000256" key="5">
    <source>
        <dbReference type="ARBA" id="ARBA00023242"/>
    </source>
</evidence>
<keyword evidence="9" id="KW-1185">Reference proteome</keyword>
<comment type="subcellular location">
    <subcellularLocation>
        <location evidence="1">Nucleus</location>
    </subcellularLocation>
</comment>
<protein>
    <recommendedName>
        <fullName evidence="7">AP2/ERF domain-containing protein</fullName>
    </recommendedName>
</protein>
<dbReference type="Gene3D" id="3.30.730.10">
    <property type="entry name" value="AP2/ERF domain"/>
    <property type="match status" value="1"/>
</dbReference>
<accession>A0AAW1PWX3</accession>
<feature type="region of interest" description="Disordered" evidence="6">
    <location>
        <begin position="180"/>
        <end position="213"/>
    </location>
</feature>
<feature type="region of interest" description="Disordered" evidence="6">
    <location>
        <begin position="360"/>
        <end position="413"/>
    </location>
</feature>
<reference evidence="8 9" key="1">
    <citation type="journal article" date="2024" name="Nat. Commun.">
        <title>Phylogenomics reveals the evolutionary origins of lichenization in chlorophyte algae.</title>
        <authorList>
            <person name="Puginier C."/>
            <person name="Libourel C."/>
            <person name="Otte J."/>
            <person name="Skaloud P."/>
            <person name="Haon M."/>
            <person name="Grisel S."/>
            <person name="Petersen M."/>
            <person name="Berrin J.G."/>
            <person name="Delaux P.M."/>
            <person name="Dal Grande F."/>
            <person name="Keller J."/>
        </authorList>
    </citation>
    <scope>NUCLEOTIDE SEQUENCE [LARGE SCALE GENOMIC DNA]</scope>
    <source>
        <strain evidence="8 9">SAG 2043</strain>
    </source>
</reference>
<evidence type="ECO:0000256" key="3">
    <source>
        <dbReference type="ARBA" id="ARBA00023125"/>
    </source>
</evidence>
<sequence>MDSVAGLVDTGAETSLATSRNGRVYSEEEPRTLDLDAAPVLRIAGLQLGDLGSRASSLTSGERHPTAPLSIPIGSSQLPPLPPSSQASSLRGFSPKASGGLNGQTVLPFGSFPGQALYTRAPSGGLDLDSESAFPAERQLSGSGIRMGSSAPIAASRLSLSNPALQRVTSNDVVCGSLDSESRLSKGKSGVTSQLQRKGSNSGVSKPKGGSHATVKAIAATAKSKEGVIRYRGVRQRPWGKFAAEIRDPTKGQRLWLGTFDSAEEAARAYDEAARRIRGSSAICNFPLEGGEGGASGGHDGGSSVGSLPAFSGSISIPAPSAAAPEGEATPTARSTYALGSAPAALAAFGLHLPQPLAAAQTNGHASAKVGSMEAPATPPVAGTQHPQHRMQEGEGPQYLGSSSSQEASDSADLDEDDMMLGDMDIDEESKPRTSRRLNGFAANGARRPGGPGAGMGLRAEDQDMTEVAEILLRLQENLNVNKGGGGRRLRGAQRRVRHAG</sequence>
<dbReference type="SUPFAM" id="SSF54171">
    <property type="entry name" value="DNA-binding domain"/>
    <property type="match status" value="1"/>
</dbReference>
<dbReference type="GO" id="GO:0003677">
    <property type="term" value="F:DNA binding"/>
    <property type="evidence" value="ECO:0007669"/>
    <property type="project" value="UniProtKB-KW"/>
</dbReference>
<evidence type="ECO:0000313" key="9">
    <source>
        <dbReference type="Proteomes" id="UP001489004"/>
    </source>
</evidence>
<dbReference type="InterPro" id="IPR044808">
    <property type="entry name" value="ERF_plant"/>
</dbReference>
<proteinExistence type="predicted"/>
<dbReference type="SMART" id="SM00380">
    <property type="entry name" value="AP2"/>
    <property type="match status" value="1"/>
</dbReference>
<name>A0AAW1PWX3_9CHLO</name>
<keyword evidence="3" id="KW-0238">DNA-binding</keyword>
<dbReference type="InterPro" id="IPR036955">
    <property type="entry name" value="AP2/ERF_dom_sf"/>
</dbReference>
<dbReference type="Proteomes" id="UP001489004">
    <property type="component" value="Unassembled WGS sequence"/>
</dbReference>
<dbReference type="PANTHER" id="PTHR31190:SF473">
    <property type="entry name" value="OS05G0437100 PROTEIN"/>
    <property type="match status" value="1"/>
</dbReference>
<keyword evidence="2" id="KW-0805">Transcription regulation</keyword>
<feature type="compositionally biased region" description="Low complexity" evidence="6">
    <location>
        <begin position="68"/>
        <end position="90"/>
    </location>
</feature>